<dbReference type="InterPro" id="IPR036734">
    <property type="entry name" value="Neur_chan_lig-bd_sf"/>
</dbReference>
<keyword evidence="4" id="KW-1185">Reference proteome</keyword>
<evidence type="ECO:0000313" key="4">
    <source>
        <dbReference type="Proteomes" id="UP000008237"/>
    </source>
</evidence>
<sequence length="392" mass="45589">MIMSYSSRRCNDVESQSSMLQLKRHLLCEYDPDVRPVQNNNNVTRVKLHIIPQFLQYTWNDSHLTWDPAQFDNIQLMFVPAYEIWVPDIYLHNVDIDNTMFSGFMQTKCWVWRKGMVQWLTPAKYSTFCVADNTWWPYNIMNCSIQFGSWSHTGDEIDLVHHTNLTTMADLHEYQKNVEWDLLKIYVTSQEEKHKYNSNTTSRLLSYHFILKRHWGIIRIAYVTPTIVLMVMTLTALWLEPKSFERMVIANFNFICHLLCIQDVHWEMPKSGFNTPKLLTFYESSFAMALFVLILTNILRQLQELTTPPPAWISSATTSLLRSRVGQILLISILDPAVTAKIEIDADDNADLVQSNSKKSPWSYVTVLVGWLAFSAILLTYIVLLATCLPTI</sequence>
<dbReference type="InterPro" id="IPR006202">
    <property type="entry name" value="Neur_chan_lig-bd"/>
</dbReference>
<dbReference type="PANTHER" id="PTHR18945">
    <property type="entry name" value="NEUROTRANSMITTER GATED ION CHANNEL"/>
    <property type="match status" value="1"/>
</dbReference>
<accession>E2BEQ9</accession>
<dbReference type="OMA" id="CTIHIAS"/>
<gene>
    <name evidence="3" type="ORF">EAI_16678</name>
</gene>
<dbReference type="SUPFAM" id="SSF63712">
    <property type="entry name" value="Nicotinic receptor ligand binding domain-like"/>
    <property type="match status" value="1"/>
</dbReference>
<dbReference type="Gene3D" id="2.70.170.10">
    <property type="entry name" value="Neurotransmitter-gated ion-channel ligand-binding domain"/>
    <property type="match status" value="1"/>
</dbReference>
<dbReference type="EMBL" id="GL447845">
    <property type="protein sequence ID" value="EFN85834.1"/>
    <property type="molecule type" value="Genomic_DNA"/>
</dbReference>
<feature type="transmembrane region" description="Helical" evidence="1">
    <location>
        <begin position="364"/>
        <end position="386"/>
    </location>
</feature>
<dbReference type="GO" id="GO:0016020">
    <property type="term" value="C:membrane"/>
    <property type="evidence" value="ECO:0007669"/>
    <property type="project" value="InterPro"/>
</dbReference>
<dbReference type="Pfam" id="PF02931">
    <property type="entry name" value="Neur_chan_LBD"/>
    <property type="match status" value="1"/>
</dbReference>
<keyword evidence="1" id="KW-1133">Transmembrane helix</keyword>
<dbReference type="OrthoDB" id="410315at2759"/>
<dbReference type="InParanoid" id="E2BEQ9"/>
<dbReference type="CDD" id="cd18989">
    <property type="entry name" value="LGIC_ECD_cation"/>
    <property type="match status" value="1"/>
</dbReference>
<dbReference type="AlphaFoldDB" id="E2BEQ9"/>
<keyword evidence="1" id="KW-0812">Transmembrane</keyword>
<feature type="domain" description="Neurotransmitter-gated ion-channel ligand-binding" evidence="2">
    <location>
        <begin position="21"/>
        <end position="214"/>
    </location>
</feature>
<evidence type="ECO:0000259" key="2">
    <source>
        <dbReference type="Pfam" id="PF02931"/>
    </source>
</evidence>
<feature type="transmembrane region" description="Helical" evidence="1">
    <location>
        <begin position="220"/>
        <end position="239"/>
    </location>
</feature>
<proteinExistence type="predicted"/>
<reference evidence="3 4" key="1">
    <citation type="journal article" date="2010" name="Science">
        <title>Genomic comparison of the ants Camponotus floridanus and Harpegnathos saltator.</title>
        <authorList>
            <person name="Bonasio R."/>
            <person name="Zhang G."/>
            <person name="Ye C."/>
            <person name="Mutti N.S."/>
            <person name="Fang X."/>
            <person name="Qin N."/>
            <person name="Donahue G."/>
            <person name="Yang P."/>
            <person name="Li Q."/>
            <person name="Li C."/>
            <person name="Zhang P."/>
            <person name="Huang Z."/>
            <person name="Berger S.L."/>
            <person name="Reinberg D."/>
            <person name="Wang J."/>
            <person name="Liebig J."/>
        </authorList>
    </citation>
    <scope>NUCLEOTIDE SEQUENCE [LARGE SCALE GENOMIC DNA]</scope>
    <source>
        <strain evidence="3 4">R22 G/1</strain>
    </source>
</reference>
<dbReference type="GO" id="GO:0004888">
    <property type="term" value="F:transmembrane signaling receptor activity"/>
    <property type="evidence" value="ECO:0007669"/>
    <property type="project" value="InterPro"/>
</dbReference>
<dbReference type="InterPro" id="IPR006201">
    <property type="entry name" value="Neur_channel"/>
</dbReference>
<dbReference type="GO" id="GO:0005230">
    <property type="term" value="F:extracellular ligand-gated monoatomic ion channel activity"/>
    <property type="evidence" value="ECO:0007669"/>
    <property type="project" value="InterPro"/>
</dbReference>
<name>E2BEQ9_HARSA</name>
<dbReference type="Proteomes" id="UP000008237">
    <property type="component" value="Unassembled WGS sequence"/>
</dbReference>
<protein>
    <submittedName>
        <fullName evidence="3">Neuronal acetylcholine receptor subunit beta-3</fullName>
    </submittedName>
</protein>
<keyword evidence="3" id="KW-0675">Receptor</keyword>
<organism evidence="4">
    <name type="scientific">Harpegnathos saltator</name>
    <name type="common">Jerdon's jumping ant</name>
    <dbReference type="NCBI Taxonomy" id="610380"/>
    <lineage>
        <taxon>Eukaryota</taxon>
        <taxon>Metazoa</taxon>
        <taxon>Ecdysozoa</taxon>
        <taxon>Arthropoda</taxon>
        <taxon>Hexapoda</taxon>
        <taxon>Insecta</taxon>
        <taxon>Pterygota</taxon>
        <taxon>Neoptera</taxon>
        <taxon>Endopterygota</taxon>
        <taxon>Hymenoptera</taxon>
        <taxon>Apocrita</taxon>
        <taxon>Aculeata</taxon>
        <taxon>Formicoidea</taxon>
        <taxon>Formicidae</taxon>
        <taxon>Ponerinae</taxon>
        <taxon>Ponerini</taxon>
        <taxon>Harpegnathos</taxon>
    </lineage>
</organism>
<evidence type="ECO:0000256" key="1">
    <source>
        <dbReference type="SAM" id="Phobius"/>
    </source>
</evidence>
<keyword evidence="1" id="KW-0472">Membrane</keyword>
<evidence type="ECO:0000313" key="3">
    <source>
        <dbReference type="EMBL" id="EFN85834.1"/>
    </source>
</evidence>
<feature type="transmembrane region" description="Helical" evidence="1">
    <location>
        <begin position="279"/>
        <end position="299"/>
    </location>
</feature>